<dbReference type="RefSeq" id="WP_172114215.1">
    <property type="nucleotide sequence ID" value="NZ_JABFDM010000001.1"/>
</dbReference>
<organism evidence="1 2">
    <name type="scientific">Bradyrhizobium aeschynomenes</name>
    <dbReference type="NCBI Taxonomy" id="2734909"/>
    <lineage>
        <taxon>Bacteria</taxon>
        <taxon>Pseudomonadati</taxon>
        <taxon>Pseudomonadota</taxon>
        <taxon>Alphaproteobacteria</taxon>
        <taxon>Hyphomicrobiales</taxon>
        <taxon>Nitrobacteraceae</taxon>
        <taxon>Bradyrhizobium</taxon>
    </lineage>
</organism>
<dbReference type="CDD" id="cd09598">
    <property type="entry name" value="M4_like"/>
    <property type="match status" value="1"/>
</dbReference>
<keyword evidence="2" id="KW-1185">Reference proteome</keyword>
<evidence type="ECO:0000313" key="1">
    <source>
        <dbReference type="EMBL" id="NPU69152.1"/>
    </source>
</evidence>
<reference evidence="1" key="1">
    <citation type="submission" date="2020-05" db="EMBL/GenBank/DDBJ databases">
        <title>Nod-independent and nitrogen-fixing Bradyrhizobium aeschynomene sp. nov. isolated from nodules of Aeschynomene indica.</title>
        <authorList>
            <person name="Zhang Z."/>
        </authorList>
    </citation>
    <scope>NUCLEOTIDE SEQUENCE</scope>
    <source>
        <strain evidence="1">83012</strain>
    </source>
</reference>
<dbReference type="EMBL" id="JABFDN010000015">
    <property type="protein sequence ID" value="NPU69152.1"/>
    <property type="molecule type" value="Genomic_DNA"/>
</dbReference>
<dbReference type="SUPFAM" id="SSF55486">
    <property type="entry name" value="Metalloproteases ('zincins'), catalytic domain"/>
    <property type="match status" value="1"/>
</dbReference>
<sequence>MTYPSRFKCDDVTPRSEATAAQAEMPEDIFSTAEIPFPSERPLNVYAFDPSLGNFVSNQMVTRVRYENLAAGPVGERFAVIDYDGSQKTFYKPVDLDDPRLLMTHGLLPSEADPRFHQQMVYAVASETLQRFEYALGRRVRWRTRLDRSQPPAPRGASRRLNLFPHAMCEANAFYSPDAHGILFGYFTASRTNPGRNLPGQTVFTCLSHDIIVHETTHAIVDGIREHFMEPTNVDVAAFHEAFADLAALFLHFSHKEVLVDTLQKTGGKLFEFKLKGDAELAPGATPAIQSQLGAENPLIALATQFGEAAGRQSCLRSALMTPATPEGAKEIATKIEPHERGSILVAAVFDAYFTVYGRRTFDLFRIFRAGGGNIDKADLPVPLANRLAMEASRTAEEFFTICARALDYCPPVDITFGDFLRALLTAHLDYTPDDPDHIRDALMQAFRLRGIVAENASAFSEEALFWPKVVRGKLEVEDLIFGDPNGLTKAEKDHNGDVLRAFAVEKADKLGFDPKAAKIEAPSFHPMFSTGKDGKLYVSMIVELVQTMRVPFGHGIPGTFPMRNGVTLLIAQDPPEHDKRPNPRVRFVIPKLYHPDREERVRNFYVGSGRATTTPSEHDEDKRFRLDFALLHAGV</sequence>
<accession>A0ABX2CLT2</accession>
<comment type="caution">
    <text evidence="1">The sequence shown here is derived from an EMBL/GenBank/DDBJ whole genome shotgun (WGS) entry which is preliminary data.</text>
</comment>
<protein>
    <submittedName>
        <fullName evidence="1">Peptidase M4</fullName>
    </submittedName>
</protein>
<name>A0ABX2CLT2_9BRAD</name>
<dbReference type="Proteomes" id="UP000886476">
    <property type="component" value="Unassembled WGS sequence"/>
</dbReference>
<evidence type="ECO:0000313" key="2">
    <source>
        <dbReference type="Proteomes" id="UP000886476"/>
    </source>
</evidence>
<proteinExistence type="predicted"/>
<gene>
    <name evidence="1" type="ORF">HL667_29395</name>
</gene>